<dbReference type="AlphaFoldDB" id="A0A1L9SI55"/>
<evidence type="ECO:0000256" key="1">
    <source>
        <dbReference type="SAM" id="MobiDB-lite"/>
    </source>
</evidence>
<proteinExistence type="predicted"/>
<dbReference type="Proteomes" id="UP000184188">
    <property type="component" value="Unassembled WGS sequence"/>
</dbReference>
<evidence type="ECO:0000313" key="3">
    <source>
        <dbReference type="Proteomes" id="UP000184188"/>
    </source>
</evidence>
<feature type="region of interest" description="Disordered" evidence="1">
    <location>
        <begin position="1"/>
        <end position="25"/>
    </location>
</feature>
<gene>
    <name evidence="2" type="ORF">ASPZODRAFT_15511</name>
</gene>
<sequence length="76" mass="8372">MSFIPPHHSCRLASRSPPAVRRELSNRQAAQASVWRSGMLEQIDKSEFAEGLAGIGSRICTIRIEIGGGWCWFVAS</sequence>
<dbReference type="EMBL" id="KV878341">
    <property type="protein sequence ID" value="OJJ46817.1"/>
    <property type="molecule type" value="Genomic_DNA"/>
</dbReference>
<protein>
    <submittedName>
        <fullName evidence="2">Uncharacterized protein</fullName>
    </submittedName>
</protein>
<reference evidence="3" key="1">
    <citation type="journal article" date="2017" name="Genome Biol.">
        <title>Comparative genomics reveals high biological diversity and specific adaptations in the industrially and medically important fungal genus Aspergillus.</title>
        <authorList>
            <person name="de Vries R.P."/>
            <person name="Riley R."/>
            <person name="Wiebenga A."/>
            <person name="Aguilar-Osorio G."/>
            <person name="Amillis S."/>
            <person name="Uchima C.A."/>
            <person name="Anderluh G."/>
            <person name="Asadollahi M."/>
            <person name="Askin M."/>
            <person name="Barry K."/>
            <person name="Battaglia E."/>
            <person name="Bayram O."/>
            <person name="Benocci T."/>
            <person name="Braus-Stromeyer S.A."/>
            <person name="Caldana C."/>
            <person name="Canovas D."/>
            <person name="Cerqueira G.C."/>
            <person name="Chen F."/>
            <person name="Chen W."/>
            <person name="Choi C."/>
            <person name="Clum A."/>
            <person name="Dos Santos R.A."/>
            <person name="Damasio A.R."/>
            <person name="Diallinas G."/>
            <person name="Emri T."/>
            <person name="Fekete E."/>
            <person name="Flipphi M."/>
            <person name="Freyberg S."/>
            <person name="Gallo A."/>
            <person name="Gournas C."/>
            <person name="Habgood R."/>
            <person name="Hainaut M."/>
            <person name="Harispe M.L."/>
            <person name="Henrissat B."/>
            <person name="Hilden K.S."/>
            <person name="Hope R."/>
            <person name="Hossain A."/>
            <person name="Karabika E."/>
            <person name="Karaffa L."/>
            <person name="Karanyi Z."/>
            <person name="Krasevec N."/>
            <person name="Kuo A."/>
            <person name="Kusch H."/>
            <person name="LaButti K."/>
            <person name="Lagendijk E.L."/>
            <person name="Lapidus A."/>
            <person name="Levasseur A."/>
            <person name="Lindquist E."/>
            <person name="Lipzen A."/>
            <person name="Logrieco A.F."/>
            <person name="MacCabe A."/>
            <person name="Maekelae M.R."/>
            <person name="Malavazi I."/>
            <person name="Melin P."/>
            <person name="Meyer V."/>
            <person name="Mielnichuk N."/>
            <person name="Miskei M."/>
            <person name="Molnar A.P."/>
            <person name="Mule G."/>
            <person name="Ngan C.Y."/>
            <person name="Orejas M."/>
            <person name="Orosz E."/>
            <person name="Ouedraogo J.P."/>
            <person name="Overkamp K.M."/>
            <person name="Park H.-S."/>
            <person name="Perrone G."/>
            <person name="Piumi F."/>
            <person name="Punt P.J."/>
            <person name="Ram A.F."/>
            <person name="Ramon A."/>
            <person name="Rauscher S."/>
            <person name="Record E."/>
            <person name="Riano-Pachon D.M."/>
            <person name="Robert V."/>
            <person name="Roehrig J."/>
            <person name="Ruller R."/>
            <person name="Salamov A."/>
            <person name="Salih N.S."/>
            <person name="Samson R.A."/>
            <person name="Sandor E."/>
            <person name="Sanguinetti M."/>
            <person name="Schuetze T."/>
            <person name="Sepcic K."/>
            <person name="Shelest E."/>
            <person name="Sherlock G."/>
            <person name="Sophianopoulou V."/>
            <person name="Squina F.M."/>
            <person name="Sun H."/>
            <person name="Susca A."/>
            <person name="Todd R.B."/>
            <person name="Tsang A."/>
            <person name="Unkles S.E."/>
            <person name="van de Wiele N."/>
            <person name="van Rossen-Uffink D."/>
            <person name="Oliveira J.V."/>
            <person name="Vesth T.C."/>
            <person name="Visser J."/>
            <person name="Yu J.-H."/>
            <person name="Zhou M."/>
            <person name="Andersen M.R."/>
            <person name="Archer D.B."/>
            <person name="Baker S.E."/>
            <person name="Benoit I."/>
            <person name="Brakhage A.A."/>
            <person name="Braus G.H."/>
            <person name="Fischer R."/>
            <person name="Frisvad J.C."/>
            <person name="Goldman G.H."/>
            <person name="Houbraken J."/>
            <person name="Oakley B."/>
            <person name="Pocsi I."/>
            <person name="Scazzocchio C."/>
            <person name="Seiboth B."/>
            <person name="vanKuyk P.A."/>
            <person name="Wortman J."/>
            <person name="Dyer P.S."/>
            <person name="Grigoriev I.V."/>
        </authorList>
    </citation>
    <scope>NUCLEOTIDE SEQUENCE [LARGE SCALE GENOMIC DNA]</scope>
    <source>
        <strain evidence="3">CBS 506.65</strain>
    </source>
</reference>
<dbReference type="VEuPathDB" id="FungiDB:ASPZODRAFT_15511"/>
<name>A0A1L9SI55_9EURO</name>
<accession>A0A1L9SI55</accession>
<keyword evidence="3" id="KW-1185">Reference proteome</keyword>
<dbReference type="GeneID" id="34612639"/>
<organism evidence="2 3">
    <name type="scientific">Penicilliopsis zonata CBS 506.65</name>
    <dbReference type="NCBI Taxonomy" id="1073090"/>
    <lineage>
        <taxon>Eukaryota</taxon>
        <taxon>Fungi</taxon>
        <taxon>Dikarya</taxon>
        <taxon>Ascomycota</taxon>
        <taxon>Pezizomycotina</taxon>
        <taxon>Eurotiomycetes</taxon>
        <taxon>Eurotiomycetidae</taxon>
        <taxon>Eurotiales</taxon>
        <taxon>Aspergillaceae</taxon>
        <taxon>Penicilliopsis</taxon>
    </lineage>
</organism>
<dbReference type="RefSeq" id="XP_022581327.1">
    <property type="nucleotide sequence ID" value="XM_022726175.1"/>
</dbReference>
<evidence type="ECO:0000313" key="2">
    <source>
        <dbReference type="EMBL" id="OJJ46817.1"/>
    </source>
</evidence>